<dbReference type="InterPro" id="IPR011989">
    <property type="entry name" value="ARM-like"/>
</dbReference>
<dbReference type="EMBL" id="HBUF01535260">
    <property type="protein sequence ID" value="CAG6753084.1"/>
    <property type="molecule type" value="Transcribed_RNA"/>
</dbReference>
<protein>
    <submittedName>
        <fullName evidence="1">Uncharacterized protein</fullName>
    </submittedName>
</protein>
<evidence type="ECO:0000313" key="1">
    <source>
        <dbReference type="EMBL" id="CAG6753084.1"/>
    </source>
</evidence>
<dbReference type="InterPro" id="IPR016024">
    <property type="entry name" value="ARM-type_fold"/>
</dbReference>
<dbReference type="AlphaFoldDB" id="A0A8D8ZTM2"/>
<dbReference type="SUPFAM" id="SSF48371">
    <property type="entry name" value="ARM repeat"/>
    <property type="match status" value="1"/>
</dbReference>
<sequence length="128" mass="14200">MVMTNHHSILYTAGVKGNVGIGPKMTNIGNLISRSLILMFLFPPRVLQRHVLPITQYLLQDTEPQVRSSVCKQLPSLLCKVDQLSENLLLTSLLDAAQDSSANVRCAVLDVLIESEPYIYKGMYVLVS</sequence>
<proteinExistence type="predicted"/>
<name>A0A8D8ZTM2_9HEMI</name>
<reference evidence="1" key="1">
    <citation type="submission" date="2021-05" db="EMBL/GenBank/DDBJ databases">
        <authorList>
            <person name="Alioto T."/>
            <person name="Alioto T."/>
            <person name="Gomez Garrido J."/>
        </authorList>
    </citation>
    <scope>NUCLEOTIDE SEQUENCE</scope>
</reference>
<accession>A0A8D8ZTM2</accession>
<dbReference type="Gene3D" id="1.25.10.10">
    <property type="entry name" value="Leucine-rich Repeat Variant"/>
    <property type="match status" value="1"/>
</dbReference>
<organism evidence="1">
    <name type="scientific">Cacopsylla melanoneura</name>
    <dbReference type="NCBI Taxonomy" id="428564"/>
    <lineage>
        <taxon>Eukaryota</taxon>
        <taxon>Metazoa</taxon>
        <taxon>Ecdysozoa</taxon>
        <taxon>Arthropoda</taxon>
        <taxon>Hexapoda</taxon>
        <taxon>Insecta</taxon>
        <taxon>Pterygota</taxon>
        <taxon>Neoptera</taxon>
        <taxon>Paraneoptera</taxon>
        <taxon>Hemiptera</taxon>
        <taxon>Sternorrhyncha</taxon>
        <taxon>Psylloidea</taxon>
        <taxon>Psyllidae</taxon>
        <taxon>Psyllinae</taxon>
        <taxon>Cacopsylla</taxon>
    </lineage>
</organism>